<dbReference type="AlphaFoldDB" id="A0AAD4SW42"/>
<reference evidence="1" key="1">
    <citation type="submission" date="2022-04" db="EMBL/GenBank/DDBJ databases">
        <title>A functionally conserved STORR gene fusion in Papaver species that diverged 16.8 million years ago.</title>
        <authorList>
            <person name="Catania T."/>
        </authorList>
    </citation>
    <scope>NUCLEOTIDE SEQUENCE</scope>
    <source>
        <strain evidence="1">S-188037</strain>
    </source>
</reference>
<accession>A0AAD4SW42</accession>
<name>A0AAD4SW42_9MAGN</name>
<dbReference type="EMBL" id="JAJJMB010008385">
    <property type="protein sequence ID" value="KAI3923924.1"/>
    <property type="molecule type" value="Genomic_DNA"/>
</dbReference>
<dbReference type="Proteomes" id="UP001202328">
    <property type="component" value="Unassembled WGS sequence"/>
</dbReference>
<sequence>MQKIRICVVKEWSVTIRSVPGFTAFTMKCYSWISLISYSIFSAGLLPNYRQFKFMGINISTWIRAYTGTRSPVVINAVVNLNS</sequence>
<protein>
    <submittedName>
        <fullName evidence="1">Uncharacterized protein</fullName>
    </submittedName>
</protein>
<comment type="caution">
    <text evidence="1">The sequence shown here is derived from an EMBL/GenBank/DDBJ whole genome shotgun (WGS) entry which is preliminary data.</text>
</comment>
<proteinExistence type="predicted"/>
<gene>
    <name evidence="1" type="ORF">MKW98_012713</name>
</gene>
<evidence type="ECO:0000313" key="1">
    <source>
        <dbReference type="EMBL" id="KAI3923924.1"/>
    </source>
</evidence>
<keyword evidence="2" id="KW-1185">Reference proteome</keyword>
<organism evidence="1 2">
    <name type="scientific">Papaver atlanticum</name>
    <dbReference type="NCBI Taxonomy" id="357466"/>
    <lineage>
        <taxon>Eukaryota</taxon>
        <taxon>Viridiplantae</taxon>
        <taxon>Streptophyta</taxon>
        <taxon>Embryophyta</taxon>
        <taxon>Tracheophyta</taxon>
        <taxon>Spermatophyta</taxon>
        <taxon>Magnoliopsida</taxon>
        <taxon>Ranunculales</taxon>
        <taxon>Papaveraceae</taxon>
        <taxon>Papaveroideae</taxon>
        <taxon>Papaver</taxon>
    </lineage>
</organism>
<evidence type="ECO:0000313" key="2">
    <source>
        <dbReference type="Proteomes" id="UP001202328"/>
    </source>
</evidence>